<keyword evidence="1" id="KW-1133">Transmembrane helix</keyword>
<protein>
    <recommendedName>
        <fullName evidence="2">DUF6533 domain-containing protein</fullName>
    </recommendedName>
</protein>
<name>A0A0C3BAE6_PILCF</name>
<keyword evidence="1" id="KW-0812">Transmembrane</keyword>
<dbReference type="Proteomes" id="UP000054166">
    <property type="component" value="Unassembled WGS sequence"/>
</dbReference>
<feature type="transmembrane region" description="Helical" evidence="1">
    <location>
        <begin position="132"/>
        <end position="156"/>
    </location>
</feature>
<evidence type="ECO:0000259" key="2">
    <source>
        <dbReference type="Pfam" id="PF20151"/>
    </source>
</evidence>
<keyword evidence="4" id="KW-1185">Reference proteome</keyword>
<dbReference type="AlphaFoldDB" id="A0A0C3BAE6"/>
<evidence type="ECO:0000313" key="4">
    <source>
        <dbReference type="Proteomes" id="UP000054166"/>
    </source>
</evidence>
<evidence type="ECO:0000313" key="3">
    <source>
        <dbReference type="EMBL" id="KIM74302.1"/>
    </source>
</evidence>
<accession>A0A0C3BAE6</accession>
<gene>
    <name evidence="3" type="ORF">PILCRDRAFT_801274</name>
</gene>
<dbReference type="HOGENOM" id="CLU_060549_0_0_1"/>
<feature type="transmembrane region" description="Helical" evidence="1">
    <location>
        <begin position="176"/>
        <end position="198"/>
    </location>
</feature>
<dbReference type="STRING" id="765440.A0A0C3BAE6"/>
<dbReference type="Pfam" id="PF20151">
    <property type="entry name" value="DUF6533"/>
    <property type="match status" value="1"/>
</dbReference>
<proteinExistence type="predicted"/>
<organism evidence="3 4">
    <name type="scientific">Piloderma croceum (strain F 1598)</name>
    <dbReference type="NCBI Taxonomy" id="765440"/>
    <lineage>
        <taxon>Eukaryota</taxon>
        <taxon>Fungi</taxon>
        <taxon>Dikarya</taxon>
        <taxon>Basidiomycota</taxon>
        <taxon>Agaricomycotina</taxon>
        <taxon>Agaricomycetes</taxon>
        <taxon>Agaricomycetidae</taxon>
        <taxon>Atheliales</taxon>
        <taxon>Atheliaceae</taxon>
        <taxon>Piloderma</taxon>
    </lineage>
</organism>
<dbReference type="EMBL" id="KN833063">
    <property type="protein sequence ID" value="KIM74302.1"/>
    <property type="molecule type" value="Genomic_DNA"/>
</dbReference>
<feature type="transmembrane region" description="Helical" evidence="1">
    <location>
        <begin position="233"/>
        <end position="254"/>
    </location>
</feature>
<feature type="domain" description="DUF6533" evidence="2">
    <location>
        <begin position="35"/>
        <end position="76"/>
    </location>
</feature>
<dbReference type="InterPro" id="IPR045340">
    <property type="entry name" value="DUF6533"/>
</dbReference>
<reference evidence="4" key="2">
    <citation type="submission" date="2015-01" db="EMBL/GenBank/DDBJ databases">
        <title>Evolutionary Origins and Diversification of the Mycorrhizal Mutualists.</title>
        <authorList>
            <consortium name="DOE Joint Genome Institute"/>
            <consortium name="Mycorrhizal Genomics Consortium"/>
            <person name="Kohler A."/>
            <person name="Kuo A."/>
            <person name="Nagy L.G."/>
            <person name="Floudas D."/>
            <person name="Copeland A."/>
            <person name="Barry K.W."/>
            <person name="Cichocki N."/>
            <person name="Veneault-Fourrey C."/>
            <person name="LaButti K."/>
            <person name="Lindquist E.A."/>
            <person name="Lipzen A."/>
            <person name="Lundell T."/>
            <person name="Morin E."/>
            <person name="Murat C."/>
            <person name="Riley R."/>
            <person name="Ohm R."/>
            <person name="Sun H."/>
            <person name="Tunlid A."/>
            <person name="Henrissat B."/>
            <person name="Grigoriev I.V."/>
            <person name="Hibbett D.S."/>
            <person name="Martin F."/>
        </authorList>
    </citation>
    <scope>NUCLEOTIDE SEQUENCE [LARGE SCALE GENOMIC DNA]</scope>
    <source>
        <strain evidence="4">F 1598</strain>
    </source>
</reference>
<sequence length="329" mass="36700">MVNGSSIPPETILNPYTPLAFLPPEFSDKYETECYVYVATFAAYTWDWLMAMPEEYAIVRNTGITAPNIAYFLSRSVVGTFGTCLGTFLTVTPIDNCEMLKYVEGGFAEIGVPATSLLFFFRLKAVYRHSRIIITIFGIFWLAIAGLSIFIMLSITVGRIPYTRYCFENQAHTYNAVPILLTAVNDTFVFLAISYHMVRSATVESTWRARTKSFFTGDGLLYLSKALLQSGQVYYFITVGAAISASVLIFSGKIPGAFPNVLASPYFALGSAMACRVFRVVILGIMEDTQVDTLNIANFYRSATSDPRHHDDRNDKRGRSPKFKIFVAV</sequence>
<keyword evidence="1" id="KW-0472">Membrane</keyword>
<dbReference type="OrthoDB" id="3038990at2759"/>
<dbReference type="InParanoid" id="A0A0C3BAE6"/>
<evidence type="ECO:0000256" key="1">
    <source>
        <dbReference type="SAM" id="Phobius"/>
    </source>
</evidence>
<feature type="transmembrane region" description="Helical" evidence="1">
    <location>
        <begin position="266"/>
        <end position="286"/>
    </location>
</feature>
<reference evidence="3 4" key="1">
    <citation type="submission" date="2014-04" db="EMBL/GenBank/DDBJ databases">
        <authorList>
            <consortium name="DOE Joint Genome Institute"/>
            <person name="Kuo A."/>
            <person name="Tarkka M."/>
            <person name="Buscot F."/>
            <person name="Kohler A."/>
            <person name="Nagy L.G."/>
            <person name="Floudas D."/>
            <person name="Copeland A."/>
            <person name="Barry K.W."/>
            <person name="Cichocki N."/>
            <person name="Veneault-Fourrey C."/>
            <person name="LaButti K."/>
            <person name="Lindquist E.A."/>
            <person name="Lipzen A."/>
            <person name="Lundell T."/>
            <person name="Morin E."/>
            <person name="Murat C."/>
            <person name="Sun H."/>
            <person name="Tunlid A."/>
            <person name="Henrissat B."/>
            <person name="Grigoriev I.V."/>
            <person name="Hibbett D.S."/>
            <person name="Martin F."/>
            <person name="Nordberg H.P."/>
            <person name="Cantor M.N."/>
            <person name="Hua S.X."/>
        </authorList>
    </citation>
    <scope>NUCLEOTIDE SEQUENCE [LARGE SCALE GENOMIC DNA]</scope>
    <source>
        <strain evidence="3 4">F 1598</strain>
    </source>
</reference>